<comment type="caution">
    <text evidence="1">The sequence shown here is derived from an EMBL/GenBank/DDBJ whole genome shotgun (WGS) entry which is preliminary data.</text>
</comment>
<proteinExistence type="predicted"/>
<protein>
    <submittedName>
        <fullName evidence="1">Uncharacterized protein</fullName>
    </submittedName>
</protein>
<evidence type="ECO:0000313" key="1">
    <source>
        <dbReference type="EMBL" id="KKL07656.1"/>
    </source>
</evidence>
<organism evidence="1">
    <name type="scientific">marine sediment metagenome</name>
    <dbReference type="NCBI Taxonomy" id="412755"/>
    <lineage>
        <taxon>unclassified sequences</taxon>
        <taxon>metagenomes</taxon>
        <taxon>ecological metagenomes</taxon>
    </lineage>
</organism>
<dbReference type="EMBL" id="LAZR01043198">
    <property type="protein sequence ID" value="KKL07656.1"/>
    <property type="molecule type" value="Genomic_DNA"/>
</dbReference>
<sequence>MSEIDPRVRALYYMYLLPDVYKRNFKDREVLKVLSDTVINILSCNKHELAQVIYKDLIHDRLQS</sequence>
<reference evidence="1" key="1">
    <citation type="journal article" date="2015" name="Nature">
        <title>Complex archaea that bridge the gap between prokaryotes and eukaryotes.</title>
        <authorList>
            <person name="Spang A."/>
            <person name="Saw J.H."/>
            <person name="Jorgensen S.L."/>
            <person name="Zaremba-Niedzwiedzka K."/>
            <person name="Martijn J."/>
            <person name="Lind A.E."/>
            <person name="van Eijk R."/>
            <person name="Schleper C."/>
            <person name="Guy L."/>
            <person name="Ettema T.J."/>
        </authorList>
    </citation>
    <scope>NUCLEOTIDE SEQUENCE</scope>
</reference>
<gene>
    <name evidence="1" type="ORF">LCGC14_2583800</name>
</gene>
<name>A0A0F9CPR3_9ZZZZ</name>
<dbReference type="AlphaFoldDB" id="A0A0F9CPR3"/>
<accession>A0A0F9CPR3</accession>